<keyword evidence="4" id="KW-1185">Reference proteome</keyword>
<sequence>MLRVLAEHQTSHQALSGVYRRWQIWCLWGLTLLCQFAMPVAAAENEAVCATVKIDIQQELTFERQGFEAHMRINNALDTLALENVTVDVYFSDANGDPVFASSDPNSSSASFFITVRDLENIDSVSSGTIAASASADVRWLIVPAPGAAVDAPAGVRYFVGATLSYVAGGKEESIEVVPDSILVKPMPRLTLDYFLPREVHGDDAFTQEIERAEPYTLGVRVLNNGQAAAKNVKIESAQPRIVENEQGLLVGFEILGSFVNDQRATPSLLLNFGDIAASGAAMGRWNMSTSLSGQFTEFEASFSHSDELGGSLTSLVEATNTHWLIHDVRVDLPGRDAVRDFLADEGEALIVYESNGTATSVVDHSSGSSMTLTSSAAGLHTFELQAPAEAGLSYIQLPDPSNGTLDISNMVRADGKSIDSANVWLSRKRNADGVAWDYFINVFDAATSGHYEVVMAPRVVESQAPSLAFIGDKTTYEGGQSSFIVQASDSANQPISLSVFPLPPGATFVDQGEGGGQFTWFPQDGQAGVYEMQFSADNGELQDTRTVRITVYPWWDPDGSLTAQSEEDENSQTEDPANGAAIAGFPVESGTAAMGESWEHIPLQQSFTRPVLILGTASETSPAPGLAQAQSLRSDGVQLRFQQWPDLPEEDAEESVPYLVMEAGRYRLMDNSVWEVGTIDVAGANTWQAFEFHWPFAGTPEVFLTLQSANGDLTLVRARNVSAQGFELALLPQNASEEGDPVLPERVGYLAILPPDTSPNIDFEEGSHTYELAQLTLAEGYNAFAEGFIHLQAPDEITTLVTEQGSALSLDGMLFSQLITDHNHVATFLRDGAPRVAPVSFSLASGTYTTEQSVTFATDTEEAEIRYTTDGSDPTETSTLYTDALTLPLNSTTELKAKAFKSRWRASELAHAHYVITGTVATPVTSVAPGTYSDVQYAELSADPTTAEIRYTVDGSDATSTSMLYTGPIELPLNSEITLRARAFQTDWVDSEELVASYTITGTVDAPTYSLAPGIYTSEQLLDIATTTPDADIRYTLDGSEPGATSTPYSSAIALPLDSTITLRAKAFKTDWVDSATTDATYVITGTVAAPTFSLEEGLYTTAQTVTLSTATANADIRFTTDGSEPTAGSALYTGAIDLPLDSHTTLRAKAFRADWVDSVTSQASYQITGTVATPTFSLEAGLYTTAQTVELGTATANAEIRYTTDGSEPTAESALYTSAIALPLDSSTTLRVKAFRTDWIDSGTAEASYVITGTVSAPEFSLDAGLYTTAQVVTLSTSTANTEIRYTTDGSTPSAHSPLYTGAIDLPLDSTTTLRARAFRTDWVDSATSEATYVITGTVATPTFSLEAGLYTTAQTVELSTATANAEIRYTTDGSEPTTTSTLYSGAIELPLDSTTTLRVKAFREDWVDSARSEASYVITGTVATPGFSLDEGLYMTAQAVELTTATANADIRYTTDGTEPTATSLRYTEAILLPLDSTTTIRAKAFREDWVDSAFAEATYVITGTVATPVFSLEAGLYTSAQGVELSTATSSAEIRYTTDGSEPTVTSTLYSDTIELPLDSTTTLRVKAFRDDWVDSLTAEATYVITGTVATPTFSLPAGSYTTEQTVALSTTTANADIRYTLDGSEPNESSARYTDPLSLAMNTTTVLTVRAYRTDWIASESAADTYYVYPPISVEVSPEFEASGGQLPAGDTLLLTPQGGSGNFSVEAFANPQGMTGLLVDEGGGGYSFMVPNTGAFAGYYDIYVTDQETGDVHSFSVAVPFGVHLSPTTLLGRVGEATVVVTGATAGENMSFEILDGNGNTDSYGDIAIIDATAVATDNAQEANPATVGIDAADVIQREPFRAKVIPESSHLYVDAYSEVGEVEPALTYRGEVVTSAGNPVSNALIAVQNLQDAHGEPYAARTDTDGLFEFAAPKIGSDSHTLRIEADGYATIDRQGSDCEAFDEHPACMVVVDPDPQSSRPLFSPSGGTYNESTSVVIQSDTTDATIRYTLDGTTPTRFSGIELSNGGSVHIDINRTLTAIAYTPTRPESEVTVAEYAIRAAKPTMSTAEGLSLGTIASISVSPTVVTVHSDTENALIRYTLDGSDPTPTHGFEIANGESFELHGPALVKVIAFRADMTESEVTATLFVAVPNVESL</sequence>
<feature type="domain" description="GH29D-like beta-sandwich" evidence="2">
    <location>
        <begin position="1517"/>
        <end position="1580"/>
    </location>
</feature>
<reference evidence="3 4" key="1">
    <citation type="submission" date="2020-04" db="EMBL/GenBank/DDBJ databases">
        <authorList>
            <person name="Yoon J."/>
        </authorList>
    </citation>
    <scope>NUCLEOTIDE SEQUENCE [LARGE SCALE GENOMIC DNA]</scope>
    <source>
        <strain evidence="3 4">KMU-166</strain>
    </source>
</reference>
<gene>
    <name evidence="3" type="ORF">HCU74_11175</name>
</gene>
<dbReference type="EMBL" id="JAAWWK010000003">
    <property type="protein sequence ID" value="NKI17968.1"/>
    <property type="molecule type" value="Genomic_DNA"/>
</dbReference>
<feature type="domain" description="GH29D-like beta-sandwich" evidence="2">
    <location>
        <begin position="1601"/>
        <end position="1651"/>
    </location>
</feature>
<evidence type="ECO:0000256" key="1">
    <source>
        <dbReference type="SAM" id="MobiDB-lite"/>
    </source>
</evidence>
<comment type="caution">
    <text evidence="3">The sequence shown here is derived from an EMBL/GenBank/DDBJ whole genome shotgun (WGS) entry which is preliminary data.</text>
</comment>
<feature type="domain" description="GH29D-like beta-sandwich" evidence="2">
    <location>
        <begin position="1972"/>
        <end position="2039"/>
    </location>
</feature>
<evidence type="ECO:0000313" key="3">
    <source>
        <dbReference type="EMBL" id="NKI17968.1"/>
    </source>
</evidence>
<evidence type="ECO:0000259" key="2">
    <source>
        <dbReference type="Pfam" id="PF13290"/>
    </source>
</evidence>
<accession>A0ABX1GFL9</accession>
<feature type="domain" description="GH29D-like beta-sandwich" evidence="2">
    <location>
        <begin position="2070"/>
        <end position="2131"/>
    </location>
</feature>
<name>A0ABX1GFL9_9GAMM</name>
<feature type="domain" description="GH29D-like beta-sandwich" evidence="2">
    <location>
        <begin position="845"/>
        <end position="908"/>
    </location>
</feature>
<protein>
    <recommendedName>
        <fullName evidence="2">GH29D-like beta-sandwich domain-containing protein</fullName>
    </recommendedName>
</protein>
<feature type="domain" description="GH29D-like beta-sandwich" evidence="2">
    <location>
        <begin position="1434"/>
        <end position="1497"/>
    </location>
</feature>
<feature type="domain" description="GH29D-like beta-sandwich" evidence="2">
    <location>
        <begin position="1265"/>
        <end position="1331"/>
    </location>
</feature>
<feature type="domain" description="GH29D-like beta-sandwich" evidence="2">
    <location>
        <begin position="1181"/>
        <end position="1243"/>
    </location>
</feature>
<dbReference type="Proteomes" id="UP000765845">
    <property type="component" value="Unassembled WGS sequence"/>
</dbReference>
<feature type="region of interest" description="Disordered" evidence="1">
    <location>
        <begin position="560"/>
        <end position="580"/>
    </location>
</feature>
<feature type="domain" description="GH29D-like beta-sandwich" evidence="2">
    <location>
        <begin position="929"/>
        <end position="992"/>
    </location>
</feature>
<dbReference type="InterPro" id="IPR008969">
    <property type="entry name" value="CarboxyPept-like_regulatory"/>
</dbReference>
<feature type="domain" description="GH29D-like beta-sandwich" evidence="2">
    <location>
        <begin position="1349"/>
        <end position="1413"/>
    </location>
</feature>
<dbReference type="InterPro" id="IPR059177">
    <property type="entry name" value="GH29D-like_dom"/>
</dbReference>
<proteinExistence type="predicted"/>
<feature type="domain" description="GH29D-like beta-sandwich" evidence="2">
    <location>
        <begin position="1013"/>
        <end position="1079"/>
    </location>
</feature>
<dbReference type="SUPFAM" id="SSF49464">
    <property type="entry name" value="Carboxypeptidase regulatory domain-like"/>
    <property type="match status" value="1"/>
</dbReference>
<feature type="domain" description="GH29D-like beta-sandwich" evidence="2">
    <location>
        <begin position="1097"/>
        <end position="1160"/>
    </location>
</feature>
<dbReference type="RefSeq" id="WP_168450486.1">
    <property type="nucleotide sequence ID" value="NZ_JAAWWK010000003.1"/>
</dbReference>
<dbReference type="Pfam" id="PF13290">
    <property type="entry name" value="CHB_HEX_C_1"/>
    <property type="match status" value="12"/>
</dbReference>
<organism evidence="3 4">
    <name type="scientific">Spongiibacter thalassae</name>
    <dbReference type="NCBI Taxonomy" id="2721624"/>
    <lineage>
        <taxon>Bacteria</taxon>
        <taxon>Pseudomonadati</taxon>
        <taxon>Pseudomonadota</taxon>
        <taxon>Gammaproteobacteria</taxon>
        <taxon>Cellvibrionales</taxon>
        <taxon>Spongiibacteraceae</taxon>
        <taxon>Spongiibacter</taxon>
    </lineage>
</organism>
<evidence type="ECO:0000313" key="4">
    <source>
        <dbReference type="Proteomes" id="UP000765845"/>
    </source>
</evidence>